<protein>
    <recommendedName>
        <fullName evidence="5">DUF3857 domain-containing protein</fullName>
    </recommendedName>
</protein>
<sequence length="447" mass="48917">MRSTTLALLVSLVLTAGAAAQTPPSESQIRADVRANIAADATVTLRGNGSRQLNGGVYEFVHSITARYPHSEVEGVEIEGYHDVVYQSHGSRYVFDRVRVGDWQYFGLPDPSSEEILALMETKPADAYPIDAVDLPRSIDVIDGGTVKWHSLESVTVPIRMRYTTYDGNEREFVDYEWDTDVRLYRESFEAPWTGFIRGGSIGSADEVGRRPGQPGTPKISEAVDNAASAAYAATLPDVQVPEFRSDMELAKYLYQAFRETTDRPTLEATIRAVLPADAFVAGGNGAVDLATQMWIDERLDALLKGEISFRDHTCPSPAYDEERYRRENVIVFSDIFQTHPRGGKVALSVRASPEQTGYRNGQPVAGGYTLNDLSVYITTDEDQLAWLRSFDDTSSVCSASGQAVQAATQGAQEATEGTTDRARGAVEGAVQEGRRRLGRLLGRGGN</sequence>
<dbReference type="RefSeq" id="WP_095511943.1">
    <property type="nucleotide sequence ID" value="NZ_MQWD01000001.1"/>
</dbReference>
<gene>
    <name evidence="3" type="ORF">BSZ37_18415</name>
</gene>
<dbReference type="Proteomes" id="UP000216339">
    <property type="component" value="Unassembled WGS sequence"/>
</dbReference>
<evidence type="ECO:0000313" key="4">
    <source>
        <dbReference type="Proteomes" id="UP000216339"/>
    </source>
</evidence>
<reference evidence="3 4" key="1">
    <citation type="submission" date="2016-11" db="EMBL/GenBank/DDBJ databases">
        <title>Study of marine rhodopsin-containing bacteria.</title>
        <authorList>
            <person name="Yoshizawa S."/>
            <person name="Kumagai Y."/>
            <person name="Kogure K."/>
        </authorList>
    </citation>
    <scope>NUCLEOTIDE SEQUENCE [LARGE SCALE GENOMIC DNA]</scope>
    <source>
        <strain evidence="3 4">SAORIC-28</strain>
    </source>
</reference>
<evidence type="ECO:0000256" key="1">
    <source>
        <dbReference type="SAM" id="MobiDB-lite"/>
    </source>
</evidence>
<evidence type="ECO:0008006" key="5">
    <source>
        <dbReference type="Google" id="ProtNLM"/>
    </source>
</evidence>
<feature type="signal peptide" evidence="2">
    <location>
        <begin position="1"/>
        <end position="18"/>
    </location>
</feature>
<accession>A0A271J4P8</accession>
<comment type="caution">
    <text evidence="3">The sequence shown here is derived from an EMBL/GenBank/DDBJ whole genome shotgun (WGS) entry which is preliminary data.</text>
</comment>
<evidence type="ECO:0000256" key="2">
    <source>
        <dbReference type="SAM" id="SignalP"/>
    </source>
</evidence>
<dbReference type="AlphaFoldDB" id="A0A271J4P8"/>
<proteinExistence type="predicted"/>
<name>A0A271J4P8_9BACT</name>
<keyword evidence="4" id="KW-1185">Reference proteome</keyword>
<evidence type="ECO:0000313" key="3">
    <source>
        <dbReference type="EMBL" id="PAP78257.1"/>
    </source>
</evidence>
<feature type="region of interest" description="Disordered" evidence="1">
    <location>
        <begin position="411"/>
        <end position="431"/>
    </location>
</feature>
<feature type="chain" id="PRO_5013126017" description="DUF3857 domain-containing protein" evidence="2">
    <location>
        <begin position="19"/>
        <end position="447"/>
    </location>
</feature>
<organism evidence="3 4">
    <name type="scientific">Rubrivirga marina</name>
    <dbReference type="NCBI Taxonomy" id="1196024"/>
    <lineage>
        <taxon>Bacteria</taxon>
        <taxon>Pseudomonadati</taxon>
        <taxon>Rhodothermota</taxon>
        <taxon>Rhodothermia</taxon>
        <taxon>Rhodothermales</taxon>
        <taxon>Rubricoccaceae</taxon>
        <taxon>Rubrivirga</taxon>
    </lineage>
</organism>
<keyword evidence="2" id="KW-0732">Signal</keyword>
<dbReference type="EMBL" id="MQWD01000001">
    <property type="protein sequence ID" value="PAP78257.1"/>
    <property type="molecule type" value="Genomic_DNA"/>
</dbReference>